<reference evidence="2 3" key="1">
    <citation type="submission" date="2018-11" db="EMBL/GenBank/DDBJ databases">
        <title>Photobacterium sp. BEI247 sp. nov., a marine bacterium isolated from Yongle Blue Hole in the South China Sea.</title>
        <authorList>
            <person name="Wang X."/>
        </authorList>
    </citation>
    <scope>NUCLEOTIDE SEQUENCE [LARGE SCALE GENOMIC DNA]</scope>
    <source>
        <strain evidence="3">BEI247</strain>
    </source>
</reference>
<dbReference type="AlphaFoldDB" id="A0A3S3RJU6"/>
<feature type="transmembrane region" description="Helical" evidence="1">
    <location>
        <begin position="39"/>
        <end position="61"/>
    </location>
</feature>
<keyword evidence="1" id="KW-1133">Transmembrane helix</keyword>
<dbReference type="PANTHER" id="PTHR40076">
    <property type="entry name" value="MEMBRANE PROTEIN-RELATED"/>
    <property type="match status" value="1"/>
</dbReference>
<dbReference type="EMBL" id="RJLM01000001">
    <property type="protein sequence ID" value="RWX57308.1"/>
    <property type="molecule type" value="Genomic_DNA"/>
</dbReference>
<protein>
    <recommendedName>
        <fullName evidence="4">Proline and glycine rich transmembrane protein gene in bax</fullName>
    </recommendedName>
</protein>
<dbReference type="InterPro" id="IPR010380">
    <property type="entry name" value="DUF975"/>
</dbReference>
<accession>A0A3S3RJU6</accession>
<name>A0A3S3RJU6_9GAMM</name>
<keyword evidence="1" id="KW-0812">Transmembrane</keyword>
<keyword evidence="1" id="KW-0472">Membrane</keyword>
<proteinExistence type="predicted"/>
<dbReference type="OrthoDB" id="5915045at2"/>
<sequence>MNNKTFHVGGSIDKAMKGDTELQAFAVLQEAWKVTGKNFISFLPAIIGLFLAQVALLMIGLQVQLGDAALFFDAIITGGEISADVVQAGYMANFWSDVLSAPLYVGVSLMALNHAVGLPTKPSHLIKGFPFALVSVVTMLLTSSLQGVGNALFPLVGLFLSMGFSMAIILVCEKRITPLKAIQYSLVATVKKIMPMTAIYLAVLILFFISFATAGIGLIWTIPFFFNVKGIIYRNLFGITLQVTNVKKGSDDDNSTKDDSKVFDA</sequence>
<comment type="caution">
    <text evidence="2">The sequence shown here is derived from an EMBL/GenBank/DDBJ whole genome shotgun (WGS) entry which is preliminary data.</text>
</comment>
<organism evidence="2 3">
    <name type="scientific">Photobacterium chitinilyticum</name>
    <dbReference type="NCBI Taxonomy" id="2485123"/>
    <lineage>
        <taxon>Bacteria</taxon>
        <taxon>Pseudomonadati</taxon>
        <taxon>Pseudomonadota</taxon>
        <taxon>Gammaproteobacteria</taxon>
        <taxon>Vibrionales</taxon>
        <taxon>Vibrionaceae</taxon>
        <taxon>Photobacterium</taxon>
    </lineage>
</organism>
<feature type="transmembrane region" description="Helical" evidence="1">
    <location>
        <begin position="193"/>
        <end position="226"/>
    </location>
</feature>
<feature type="transmembrane region" description="Helical" evidence="1">
    <location>
        <begin position="151"/>
        <end position="172"/>
    </location>
</feature>
<evidence type="ECO:0000256" key="1">
    <source>
        <dbReference type="SAM" id="Phobius"/>
    </source>
</evidence>
<feature type="transmembrane region" description="Helical" evidence="1">
    <location>
        <begin position="128"/>
        <end position="145"/>
    </location>
</feature>
<feature type="transmembrane region" description="Helical" evidence="1">
    <location>
        <begin position="98"/>
        <end position="116"/>
    </location>
</feature>
<dbReference type="Proteomes" id="UP000287563">
    <property type="component" value="Unassembled WGS sequence"/>
</dbReference>
<dbReference type="PANTHER" id="PTHR40076:SF1">
    <property type="entry name" value="MEMBRANE PROTEIN"/>
    <property type="match status" value="1"/>
</dbReference>
<evidence type="ECO:0000313" key="3">
    <source>
        <dbReference type="Proteomes" id="UP000287563"/>
    </source>
</evidence>
<evidence type="ECO:0008006" key="4">
    <source>
        <dbReference type="Google" id="ProtNLM"/>
    </source>
</evidence>
<gene>
    <name evidence="2" type="ORF">EDI28_04555</name>
</gene>
<keyword evidence="3" id="KW-1185">Reference proteome</keyword>
<dbReference type="RefSeq" id="WP_128782616.1">
    <property type="nucleotide sequence ID" value="NZ_JAKJSG010000103.1"/>
</dbReference>
<evidence type="ECO:0000313" key="2">
    <source>
        <dbReference type="EMBL" id="RWX57308.1"/>
    </source>
</evidence>